<dbReference type="Gene3D" id="3.30.1910.20">
    <property type="entry name" value="asparaginyl-tRNA synthetase, N-terminal domain"/>
    <property type="match status" value="1"/>
</dbReference>
<feature type="compositionally biased region" description="Low complexity" evidence="1">
    <location>
        <begin position="480"/>
        <end position="491"/>
    </location>
</feature>
<reference evidence="3 4" key="1">
    <citation type="submission" date="2021-12" db="EMBL/GenBank/DDBJ databases">
        <title>Discovery of the Pendulisporaceae a myxobacterial family with distinct sporulation behavior and unique specialized metabolism.</title>
        <authorList>
            <person name="Garcia R."/>
            <person name="Popoff A."/>
            <person name="Bader C.D."/>
            <person name="Loehr J."/>
            <person name="Walesch S."/>
            <person name="Walt C."/>
            <person name="Boldt J."/>
            <person name="Bunk B."/>
            <person name="Haeckl F.J.F.P.J."/>
            <person name="Gunesch A.P."/>
            <person name="Birkelbach J."/>
            <person name="Nuebel U."/>
            <person name="Pietschmann T."/>
            <person name="Bach T."/>
            <person name="Mueller R."/>
        </authorList>
    </citation>
    <scope>NUCLEOTIDE SEQUENCE [LARGE SCALE GENOMIC DNA]</scope>
    <source>
        <strain evidence="3 4">MSr11954</strain>
    </source>
</reference>
<accession>A0ABZ2MCX6</accession>
<proteinExistence type="predicted"/>
<feature type="region of interest" description="Disordered" evidence="1">
    <location>
        <begin position="228"/>
        <end position="268"/>
    </location>
</feature>
<feature type="signal peptide" evidence="2">
    <location>
        <begin position="1"/>
        <end position="23"/>
    </location>
</feature>
<evidence type="ECO:0000313" key="4">
    <source>
        <dbReference type="Proteomes" id="UP001370348"/>
    </source>
</evidence>
<name>A0ABZ2MCX6_9BACT</name>
<keyword evidence="4" id="KW-1185">Reference proteome</keyword>
<protein>
    <recommendedName>
        <fullName evidence="5">DUF1565 domain-containing protein</fullName>
    </recommendedName>
</protein>
<evidence type="ECO:0000256" key="1">
    <source>
        <dbReference type="SAM" id="MobiDB-lite"/>
    </source>
</evidence>
<keyword evidence="2" id="KW-0732">Signal</keyword>
<evidence type="ECO:0000313" key="3">
    <source>
        <dbReference type="EMBL" id="WXB20378.1"/>
    </source>
</evidence>
<evidence type="ECO:0008006" key="5">
    <source>
        <dbReference type="Google" id="ProtNLM"/>
    </source>
</evidence>
<dbReference type="RefSeq" id="WP_394821303.1">
    <property type="nucleotide sequence ID" value="NZ_CP089984.1"/>
</dbReference>
<feature type="compositionally biased region" description="Polar residues" evidence="1">
    <location>
        <begin position="244"/>
        <end position="253"/>
    </location>
</feature>
<dbReference type="Proteomes" id="UP001370348">
    <property type="component" value="Chromosome"/>
</dbReference>
<evidence type="ECO:0000256" key="2">
    <source>
        <dbReference type="SAM" id="SignalP"/>
    </source>
</evidence>
<dbReference type="PROSITE" id="PS51257">
    <property type="entry name" value="PROKAR_LIPOPROTEIN"/>
    <property type="match status" value="1"/>
</dbReference>
<feature type="chain" id="PRO_5046882300" description="DUF1565 domain-containing protein" evidence="2">
    <location>
        <begin position="24"/>
        <end position="491"/>
    </location>
</feature>
<dbReference type="EMBL" id="CP089984">
    <property type="protein sequence ID" value="WXB20378.1"/>
    <property type="molecule type" value="Genomic_DNA"/>
</dbReference>
<sequence>MRTWLCAALITHAVLGTAILAQGCGSSDCAFTATCGEPFDAGGDASVTWPQGCAPNTKPKEKKPECISDTIGIFVSSAKGHDDTGNGSKDNPFKTVKRGIEALTKQRFRLHVCAGEYGEKLELTASQSGFELYGGFVCDGWGYTGERAKILGGAGGTALSLNGVNRLTVEDLELSSQDAADPGVSSVAVFVNASTDVRFERVKFVAGKGANGANGTLVPFPPLSSGELQGKGGTAAAGGEPRTVSCQDGLTSTGGKGGDRDGDGARGLPIIAGSPGAGAAGTAATCKGGASGGNGANGLAGDNAPRISSVGTLATSGWSGQSGGKGQHGSPGQGGGGGGGGTTGTGGGGGAGACGGTGGPGGQAGGSSIALASYQSSVTLVGSELIVANGGAGGKGAAGQHLGVSTGGNRGVADPSGNGCNGGSGGGGGDGGGGAGGAGGLSVDVVWKEGRPTLDDATRGQARFGTAGALGPGGAGNDGVAGVAQAELQVQ</sequence>
<feature type="region of interest" description="Disordered" evidence="1">
    <location>
        <begin position="454"/>
        <end position="491"/>
    </location>
</feature>
<feature type="region of interest" description="Disordered" evidence="1">
    <location>
        <begin position="307"/>
        <end position="344"/>
    </location>
</feature>
<gene>
    <name evidence="3" type="ORF">LZC94_27960</name>
</gene>
<feature type="compositionally biased region" description="Gly residues" evidence="1">
    <location>
        <begin position="468"/>
        <end position="479"/>
    </location>
</feature>
<feature type="compositionally biased region" description="Gly residues" evidence="1">
    <location>
        <begin position="320"/>
        <end position="344"/>
    </location>
</feature>
<organism evidence="3 4">
    <name type="scientific">Pendulispora albinea</name>
    <dbReference type="NCBI Taxonomy" id="2741071"/>
    <lineage>
        <taxon>Bacteria</taxon>
        <taxon>Pseudomonadati</taxon>
        <taxon>Myxococcota</taxon>
        <taxon>Myxococcia</taxon>
        <taxon>Myxococcales</taxon>
        <taxon>Sorangiineae</taxon>
        <taxon>Pendulisporaceae</taxon>
        <taxon>Pendulispora</taxon>
    </lineage>
</organism>